<feature type="transmembrane region" description="Helical" evidence="1">
    <location>
        <begin position="55"/>
        <end position="74"/>
    </location>
</feature>
<evidence type="ECO:0000313" key="3">
    <source>
        <dbReference type="WBParaSite" id="TREG1_110570.1"/>
    </source>
</evidence>
<dbReference type="WBParaSite" id="TREG1_110570.1">
    <property type="protein sequence ID" value="TREG1_110570.1"/>
    <property type="gene ID" value="TREG1_110570"/>
</dbReference>
<keyword evidence="2" id="KW-1185">Reference proteome</keyword>
<keyword evidence="1" id="KW-1133">Transmembrane helix</keyword>
<name>A0AA85ITZ0_TRIRE</name>
<feature type="transmembrane region" description="Helical" evidence="1">
    <location>
        <begin position="86"/>
        <end position="109"/>
    </location>
</feature>
<reference evidence="3" key="2">
    <citation type="submission" date="2023-11" db="UniProtKB">
        <authorList>
            <consortium name="WormBaseParasite"/>
        </authorList>
    </citation>
    <scope>IDENTIFICATION</scope>
</reference>
<sequence>MIAASFYSTVLQHNTTESCLPKNLKYTTAIPVLSFHIISCIFLSTYWIFRPYHFIDEWIGNFINTMIGLVLWVQLATKDESNDSSLYYDVTLIMLNLIRALIFAVYQIFFKYSTLGYYYRFLGFCVLYCCKRHSRKLHRDYMGSERNLSIQSYQDMMYTPSKYWKRSSVYPYLNEIKSQ</sequence>
<keyword evidence="1" id="KW-0812">Transmembrane</keyword>
<evidence type="ECO:0000313" key="2">
    <source>
        <dbReference type="Proteomes" id="UP000050795"/>
    </source>
</evidence>
<evidence type="ECO:0000256" key="1">
    <source>
        <dbReference type="SAM" id="Phobius"/>
    </source>
</evidence>
<reference evidence="2" key="1">
    <citation type="submission" date="2022-06" db="EMBL/GenBank/DDBJ databases">
        <authorList>
            <person name="Berger JAMES D."/>
            <person name="Berger JAMES D."/>
        </authorList>
    </citation>
    <scope>NUCLEOTIDE SEQUENCE [LARGE SCALE GENOMIC DNA]</scope>
</reference>
<keyword evidence="1" id="KW-0472">Membrane</keyword>
<dbReference type="Proteomes" id="UP000050795">
    <property type="component" value="Unassembled WGS sequence"/>
</dbReference>
<organism evidence="2 3">
    <name type="scientific">Trichobilharzia regenti</name>
    <name type="common">Nasal bird schistosome</name>
    <dbReference type="NCBI Taxonomy" id="157069"/>
    <lineage>
        <taxon>Eukaryota</taxon>
        <taxon>Metazoa</taxon>
        <taxon>Spiralia</taxon>
        <taxon>Lophotrochozoa</taxon>
        <taxon>Platyhelminthes</taxon>
        <taxon>Trematoda</taxon>
        <taxon>Digenea</taxon>
        <taxon>Strigeidida</taxon>
        <taxon>Schistosomatoidea</taxon>
        <taxon>Schistosomatidae</taxon>
        <taxon>Trichobilharzia</taxon>
    </lineage>
</organism>
<proteinExistence type="predicted"/>
<protein>
    <submittedName>
        <fullName evidence="3">Uncharacterized protein</fullName>
    </submittedName>
</protein>
<feature type="transmembrane region" description="Helical" evidence="1">
    <location>
        <begin position="30"/>
        <end position="49"/>
    </location>
</feature>
<accession>A0AA85ITZ0</accession>
<dbReference type="AlphaFoldDB" id="A0AA85ITZ0"/>